<reference evidence="9" key="1">
    <citation type="submission" date="2017-02" db="EMBL/GenBank/DDBJ databases">
        <authorList>
            <person name="Varghese N."/>
            <person name="Submissions S."/>
        </authorList>
    </citation>
    <scope>NUCLEOTIDE SEQUENCE [LARGE SCALE GENOMIC DNA]</scope>
    <source>
        <strain evidence="9">M1</strain>
    </source>
</reference>
<keyword evidence="5 6" id="KW-0472">Membrane</keyword>
<dbReference type="EMBL" id="FUZT01000004">
    <property type="protein sequence ID" value="SKC64938.1"/>
    <property type="molecule type" value="Genomic_DNA"/>
</dbReference>
<evidence type="ECO:0000256" key="1">
    <source>
        <dbReference type="ARBA" id="ARBA00004651"/>
    </source>
</evidence>
<gene>
    <name evidence="8" type="ORF">SAMN02194393_01971</name>
</gene>
<feature type="transmembrane region" description="Helical" evidence="6">
    <location>
        <begin position="29"/>
        <end position="46"/>
    </location>
</feature>
<keyword evidence="3 6" id="KW-0812">Transmembrane</keyword>
<comment type="subcellular location">
    <subcellularLocation>
        <location evidence="1">Cell membrane</location>
        <topology evidence="1">Multi-pass membrane protein</topology>
    </subcellularLocation>
</comment>
<proteinExistence type="predicted"/>
<organism evidence="8 9">
    <name type="scientific">Maledivibacter halophilus</name>
    <dbReference type="NCBI Taxonomy" id="36842"/>
    <lineage>
        <taxon>Bacteria</taxon>
        <taxon>Bacillati</taxon>
        <taxon>Bacillota</taxon>
        <taxon>Clostridia</taxon>
        <taxon>Peptostreptococcales</taxon>
        <taxon>Caminicellaceae</taxon>
        <taxon>Maledivibacter</taxon>
    </lineage>
</organism>
<dbReference type="InterPro" id="IPR025383">
    <property type="entry name" value="MrpA_C/MbhD"/>
</dbReference>
<dbReference type="OrthoDB" id="37139at2"/>
<dbReference type="Pfam" id="PF13244">
    <property type="entry name" value="MbhD"/>
    <property type="match status" value="1"/>
</dbReference>
<evidence type="ECO:0000256" key="3">
    <source>
        <dbReference type="ARBA" id="ARBA00022692"/>
    </source>
</evidence>
<evidence type="ECO:0000313" key="9">
    <source>
        <dbReference type="Proteomes" id="UP000190285"/>
    </source>
</evidence>
<dbReference type="AlphaFoldDB" id="A0A1T5KNS6"/>
<keyword evidence="2" id="KW-1003">Cell membrane</keyword>
<keyword evidence="9" id="KW-1185">Reference proteome</keyword>
<feature type="domain" description="MrpA C-terminal/MbhD" evidence="7">
    <location>
        <begin position="11"/>
        <end position="76"/>
    </location>
</feature>
<feature type="transmembrane region" description="Helical" evidence="6">
    <location>
        <begin position="52"/>
        <end position="72"/>
    </location>
</feature>
<evidence type="ECO:0000313" key="8">
    <source>
        <dbReference type="EMBL" id="SKC64938.1"/>
    </source>
</evidence>
<sequence>MNFLIENMLQIILIIVTITIVKSKNNIRLVVLFSLFSLITAALYYLNKAPDVALAEVAIGCAIIPLIFIISISKQQEFVVINHTNDNFLESEIGLGYSLLQDFTNHYNLKLSIYNIGPDNLKGVFRSRNVDLIVEKSQSDDKYILKGKESTILINKLEQMTKDISNIEIIKVSEDETYD</sequence>
<keyword evidence="4 6" id="KW-1133">Transmembrane helix</keyword>
<evidence type="ECO:0000256" key="6">
    <source>
        <dbReference type="SAM" id="Phobius"/>
    </source>
</evidence>
<evidence type="ECO:0000256" key="2">
    <source>
        <dbReference type="ARBA" id="ARBA00022475"/>
    </source>
</evidence>
<dbReference type="STRING" id="36842.SAMN02194393_01971"/>
<name>A0A1T5KNS6_9FIRM</name>
<evidence type="ECO:0000259" key="7">
    <source>
        <dbReference type="Pfam" id="PF13244"/>
    </source>
</evidence>
<dbReference type="Proteomes" id="UP000190285">
    <property type="component" value="Unassembled WGS sequence"/>
</dbReference>
<evidence type="ECO:0000256" key="5">
    <source>
        <dbReference type="ARBA" id="ARBA00023136"/>
    </source>
</evidence>
<protein>
    <submittedName>
        <fullName evidence="8">Uncharacterized MnhB-related membrane protein</fullName>
    </submittedName>
</protein>
<dbReference type="RefSeq" id="WP_079491235.1">
    <property type="nucleotide sequence ID" value="NZ_FUZT01000004.1"/>
</dbReference>
<accession>A0A1T5KNS6</accession>
<dbReference type="GO" id="GO:0005886">
    <property type="term" value="C:plasma membrane"/>
    <property type="evidence" value="ECO:0007669"/>
    <property type="project" value="UniProtKB-SubCell"/>
</dbReference>
<evidence type="ECO:0000256" key="4">
    <source>
        <dbReference type="ARBA" id="ARBA00022989"/>
    </source>
</evidence>